<dbReference type="EMBL" id="MN739050">
    <property type="protein sequence ID" value="QHS85956.1"/>
    <property type="molecule type" value="Genomic_DNA"/>
</dbReference>
<protein>
    <submittedName>
        <fullName evidence="2">Uncharacterized protein</fullName>
    </submittedName>
</protein>
<name>A0A6C0B1J6_9ZZZZ</name>
<sequence length="57" mass="6258">MEQAGLEPATLAEKWQRTAFCASVPVVIYAPPRAHLSHPSISNPRLQTEPGAHILRL</sequence>
<feature type="region of interest" description="Disordered" evidence="1">
    <location>
        <begin position="38"/>
        <end position="57"/>
    </location>
</feature>
<evidence type="ECO:0000256" key="1">
    <source>
        <dbReference type="SAM" id="MobiDB-lite"/>
    </source>
</evidence>
<proteinExistence type="predicted"/>
<organism evidence="2">
    <name type="scientific">viral metagenome</name>
    <dbReference type="NCBI Taxonomy" id="1070528"/>
    <lineage>
        <taxon>unclassified sequences</taxon>
        <taxon>metagenomes</taxon>
        <taxon>organismal metagenomes</taxon>
    </lineage>
</organism>
<evidence type="ECO:0000313" key="2">
    <source>
        <dbReference type="EMBL" id="QHS85956.1"/>
    </source>
</evidence>
<reference evidence="2" key="1">
    <citation type="journal article" date="2020" name="Nature">
        <title>Giant virus diversity and host interactions through global metagenomics.</title>
        <authorList>
            <person name="Schulz F."/>
            <person name="Roux S."/>
            <person name="Paez-Espino D."/>
            <person name="Jungbluth S."/>
            <person name="Walsh D.A."/>
            <person name="Denef V.J."/>
            <person name="McMahon K.D."/>
            <person name="Konstantinidis K.T."/>
            <person name="Eloe-Fadrosh E.A."/>
            <person name="Kyrpides N.C."/>
            <person name="Woyke T."/>
        </authorList>
    </citation>
    <scope>NUCLEOTIDE SEQUENCE</scope>
    <source>
        <strain evidence="2">GVMAG-M-3300009185-7</strain>
    </source>
</reference>
<dbReference type="AlphaFoldDB" id="A0A6C0B1J6"/>
<accession>A0A6C0B1J6</accession>